<dbReference type="RefSeq" id="WP_316700956.1">
    <property type="nucleotide sequence ID" value="NZ_CP136336.1"/>
</dbReference>
<feature type="signal peptide" evidence="1">
    <location>
        <begin position="1"/>
        <end position="24"/>
    </location>
</feature>
<dbReference type="Proteomes" id="UP001303946">
    <property type="component" value="Chromosome"/>
</dbReference>
<keyword evidence="3" id="KW-1185">Reference proteome</keyword>
<accession>A0ABZ0CZH7</accession>
<dbReference type="SUPFAM" id="SSF53474">
    <property type="entry name" value="alpha/beta-Hydrolases"/>
    <property type="match status" value="1"/>
</dbReference>
<sequence length="286" mass="29878">MSSRFIRAIALTATTLLLGSAAWAGNFTSSYSAGLSSYSIKGTEPASGKHPVFIYTVGTTENYDNAQAMGAVAEMAAKGFVAAAVEYDSGLFGTCSQILSKARYIYNSGSSSSAVSKLCARATADCSKGVVVAGFSQGSVIAINAKNYDSRVRAAYGMGAHNLYTTYIMNSCMNAGNYTISKNNVRIVNGQSDAFPGGTATTVRSSSEAVAGKTCGSLAYECLNTNGSGWIMIRDSAVGDGSADHCYQRVGGCLGLQSTTDNTWRNGTTNWGLKANLNWLNGFVTH</sequence>
<reference evidence="2 3" key="1">
    <citation type="submission" date="2023-10" db="EMBL/GenBank/DDBJ databases">
        <title>Bacteria for the degradation of biodegradable plastic PBAT(Polybutylene adipate terephthalate).</title>
        <authorList>
            <person name="Weon H.-Y."/>
            <person name="Yeon J."/>
        </authorList>
    </citation>
    <scope>NUCLEOTIDE SEQUENCE [LARGE SCALE GENOMIC DNA]</scope>
    <source>
        <strain evidence="2 3">SBD 7-3</strain>
    </source>
</reference>
<name>A0ABZ0CZH7_9BURK</name>
<proteinExistence type="predicted"/>
<evidence type="ECO:0008006" key="4">
    <source>
        <dbReference type="Google" id="ProtNLM"/>
    </source>
</evidence>
<protein>
    <recommendedName>
        <fullName evidence="4">Cutinase</fullName>
    </recommendedName>
</protein>
<evidence type="ECO:0000313" key="2">
    <source>
        <dbReference type="EMBL" id="WOB08248.1"/>
    </source>
</evidence>
<gene>
    <name evidence="2" type="ORF">RXV79_25530</name>
</gene>
<keyword evidence="1" id="KW-0732">Signal</keyword>
<dbReference type="EMBL" id="CP136336">
    <property type="protein sequence ID" value="WOB08248.1"/>
    <property type="molecule type" value="Genomic_DNA"/>
</dbReference>
<evidence type="ECO:0000313" key="3">
    <source>
        <dbReference type="Proteomes" id="UP001303946"/>
    </source>
</evidence>
<evidence type="ECO:0000256" key="1">
    <source>
        <dbReference type="SAM" id="SignalP"/>
    </source>
</evidence>
<dbReference type="InterPro" id="IPR029058">
    <property type="entry name" value="AB_hydrolase_fold"/>
</dbReference>
<dbReference type="Gene3D" id="3.40.50.1820">
    <property type="entry name" value="alpha/beta hydrolase"/>
    <property type="match status" value="1"/>
</dbReference>
<organism evidence="2 3">
    <name type="scientific">Piscinibacter gummiphilus</name>
    <dbReference type="NCBI Taxonomy" id="946333"/>
    <lineage>
        <taxon>Bacteria</taxon>
        <taxon>Pseudomonadati</taxon>
        <taxon>Pseudomonadota</taxon>
        <taxon>Betaproteobacteria</taxon>
        <taxon>Burkholderiales</taxon>
        <taxon>Sphaerotilaceae</taxon>
        <taxon>Piscinibacter</taxon>
    </lineage>
</organism>
<feature type="chain" id="PRO_5046684378" description="Cutinase" evidence="1">
    <location>
        <begin position="25"/>
        <end position="286"/>
    </location>
</feature>